<feature type="binding site" evidence="1">
    <location>
        <position position="16"/>
    </location>
    <ligand>
        <name>Mg(2+)</name>
        <dbReference type="ChEBI" id="CHEBI:18420"/>
    </ligand>
</feature>
<dbReference type="UniPathway" id="UPA00078">
    <property type="reaction ID" value="UER00161"/>
</dbReference>
<keyword evidence="1" id="KW-0963">Cytoplasm</keyword>
<dbReference type="Gene3D" id="3.40.50.300">
    <property type="entry name" value="P-loop containing nucleotide triphosphate hydrolases"/>
    <property type="match status" value="1"/>
</dbReference>
<feature type="binding site" evidence="1">
    <location>
        <position position="50"/>
    </location>
    <ligand>
        <name>ATP</name>
        <dbReference type="ChEBI" id="CHEBI:30616"/>
    </ligand>
</feature>
<dbReference type="KEGG" id="saqu:EJC51_08675"/>
<keyword evidence="1" id="KW-0067">ATP-binding</keyword>
<proteinExistence type="inferred from homology"/>
<gene>
    <name evidence="1 2" type="primary">bioD</name>
    <name evidence="2" type="ORF">EJC51_08675</name>
</gene>
<keyword evidence="1" id="KW-0460">Magnesium</keyword>
<comment type="function">
    <text evidence="1">Catalyzes a mechanistically unusual reaction, the ATP-dependent insertion of CO2 between the N7 and N8 nitrogen atoms of 7,8-diaminopelargonic acid (DAPA, also called 7,8-diammoniononanoate) to form a ureido ring.</text>
</comment>
<sequence length="251" mass="25495">MSVLVITGTGTEVGKTITTAAVAAAAVAAGRSVAVLKAAQTGVRPDEPGDAQEVARLAGPVTTAELARYPEPLAPATAARRAGRAAVRPPEIAETAAKLATEHDLVLVEGAGGLLVRFDEAGGTLADAAQLLGAPVLVVATAGLGTLNATDLTARELRSRGLELAGVVIGGWPNSPDLAMRCNVTDLPEVAAAPLLGALPMGAGALAPPDFRAAAPSWLAPRLDGVWDAEVFRGREAPSERPQSSEPRREF</sequence>
<dbReference type="PIRSF" id="PIRSF006755">
    <property type="entry name" value="DTB_synth"/>
    <property type="match status" value="1"/>
</dbReference>
<keyword evidence="1" id="KW-0479">Metal-binding</keyword>
<comment type="pathway">
    <text evidence="1">Cofactor biosynthesis; biotin biosynthesis; biotin from 7,8-diaminononanoate: step 1/2.</text>
</comment>
<dbReference type="EMBL" id="CP034463">
    <property type="protein sequence ID" value="AZP16177.1"/>
    <property type="molecule type" value="Genomic_DNA"/>
</dbReference>
<feature type="binding site" evidence="1">
    <location>
        <position position="41"/>
    </location>
    <ligand>
        <name>substrate</name>
    </ligand>
</feature>
<dbReference type="SUPFAM" id="SSF52540">
    <property type="entry name" value="P-loop containing nucleoside triphosphate hydrolases"/>
    <property type="match status" value="1"/>
</dbReference>
<reference evidence="2 3" key="1">
    <citation type="submission" date="2018-12" db="EMBL/GenBank/DDBJ databases">
        <authorList>
            <person name="Li K."/>
        </authorList>
    </citation>
    <scope>NUCLEOTIDE SEQUENCE [LARGE SCALE GENOMIC DNA]</scope>
    <source>
        <strain evidence="3">CR22</strain>
    </source>
</reference>
<feature type="binding site" evidence="1">
    <location>
        <begin position="12"/>
        <end position="17"/>
    </location>
    <ligand>
        <name>ATP</name>
        <dbReference type="ChEBI" id="CHEBI:30616"/>
    </ligand>
</feature>
<dbReference type="GO" id="GO:0005524">
    <property type="term" value="F:ATP binding"/>
    <property type="evidence" value="ECO:0007669"/>
    <property type="project" value="UniProtKB-UniRule"/>
</dbReference>
<keyword evidence="1" id="KW-0547">Nucleotide-binding</keyword>
<evidence type="ECO:0000256" key="1">
    <source>
        <dbReference type="HAMAP-Rule" id="MF_00336"/>
    </source>
</evidence>
<comment type="catalytic activity">
    <reaction evidence="1">
        <text>(7R,8S)-7,8-diammoniononanoate + CO2 + ATP = (4R,5S)-dethiobiotin + ADP + phosphate + 3 H(+)</text>
        <dbReference type="Rhea" id="RHEA:15805"/>
        <dbReference type="ChEBI" id="CHEBI:15378"/>
        <dbReference type="ChEBI" id="CHEBI:16526"/>
        <dbReference type="ChEBI" id="CHEBI:30616"/>
        <dbReference type="ChEBI" id="CHEBI:43474"/>
        <dbReference type="ChEBI" id="CHEBI:149469"/>
        <dbReference type="ChEBI" id="CHEBI:149473"/>
        <dbReference type="ChEBI" id="CHEBI:456216"/>
        <dbReference type="EC" id="6.3.3.3"/>
    </reaction>
</comment>
<dbReference type="Pfam" id="PF13500">
    <property type="entry name" value="AAA_26"/>
    <property type="match status" value="1"/>
</dbReference>
<dbReference type="GO" id="GO:0005829">
    <property type="term" value="C:cytosol"/>
    <property type="evidence" value="ECO:0007669"/>
    <property type="project" value="TreeGrafter"/>
</dbReference>
<accession>A0A3Q9BZY0</accession>
<feature type="active site" evidence="1">
    <location>
        <position position="37"/>
    </location>
</feature>
<keyword evidence="1 2" id="KW-0436">Ligase</keyword>
<dbReference type="AlphaFoldDB" id="A0A3Q9BZY0"/>
<dbReference type="PANTHER" id="PTHR43210:SF5">
    <property type="entry name" value="DETHIOBIOTIN SYNTHETASE"/>
    <property type="match status" value="1"/>
</dbReference>
<protein>
    <recommendedName>
        <fullName evidence="1">ATP-dependent dethiobiotin synthetase BioD</fullName>
        <ecNumber evidence="1">6.3.3.3</ecNumber>
    </recommendedName>
    <alternativeName>
        <fullName evidence="1">DTB synthetase</fullName>
        <shortName evidence="1">DTBS</shortName>
    </alternativeName>
    <alternativeName>
        <fullName evidence="1">Dethiobiotin synthase</fullName>
    </alternativeName>
</protein>
<feature type="binding site" evidence="1">
    <location>
        <position position="109"/>
    </location>
    <ligand>
        <name>Mg(2+)</name>
        <dbReference type="ChEBI" id="CHEBI:18420"/>
    </ligand>
</feature>
<dbReference type="EC" id="6.3.3.3" evidence="1"/>
<dbReference type="CDD" id="cd03109">
    <property type="entry name" value="DTBS"/>
    <property type="match status" value="1"/>
</dbReference>
<dbReference type="HAMAP" id="MF_00336">
    <property type="entry name" value="BioD"/>
    <property type="match status" value="1"/>
</dbReference>
<feature type="binding site" evidence="1">
    <location>
        <begin position="200"/>
        <end position="202"/>
    </location>
    <ligand>
        <name>ATP</name>
        <dbReference type="ChEBI" id="CHEBI:30616"/>
    </ligand>
</feature>
<feature type="binding site" evidence="1">
    <location>
        <begin position="109"/>
        <end position="112"/>
    </location>
    <ligand>
        <name>ATP</name>
        <dbReference type="ChEBI" id="CHEBI:30616"/>
    </ligand>
</feature>
<feature type="binding site" evidence="1">
    <location>
        <position position="50"/>
    </location>
    <ligand>
        <name>Mg(2+)</name>
        <dbReference type="ChEBI" id="CHEBI:18420"/>
    </ligand>
</feature>
<comment type="cofactor">
    <cofactor evidence="1">
        <name>Mg(2+)</name>
        <dbReference type="ChEBI" id="CHEBI:18420"/>
    </cofactor>
</comment>
<dbReference type="RefSeq" id="WP_126270528.1">
    <property type="nucleotide sequence ID" value="NZ_CP034463.1"/>
</dbReference>
<evidence type="ECO:0000313" key="2">
    <source>
        <dbReference type="EMBL" id="AZP16177.1"/>
    </source>
</evidence>
<evidence type="ECO:0000313" key="3">
    <source>
        <dbReference type="Proteomes" id="UP000280197"/>
    </source>
</evidence>
<comment type="subcellular location">
    <subcellularLocation>
        <location evidence="1">Cytoplasm</location>
    </subcellularLocation>
</comment>
<dbReference type="InterPro" id="IPR027417">
    <property type="entry name" value="P-loop_NTPase"/>
</dbReference>
<dbReference type="GO" id="GO:0009102">
    <property type="term" value="P:biotin biosynthetic process"/>
    <property type="evidence" value="ECO:0007669"/>
    <property type="project" value="UniProtKB-UniRule"/>
</dbReference>
<dbReference type="GO" id="GO:0000287">
    <property type="term" value="F:magnesium ion binding"/>
    <property type="evidence" value="ECO:0007669"/>
    <property type="project" value="UniProtKB-UniRule"/>
</dbReference>
<dbReference type="GO" id="GO:0004141">
    <property type="term" value="F:dethiobiotin synthase activity"/>
    <property type="evidence" value="ECO:0007669"/>
    <property type="project" value="UniProtKB-UniRule"/>
</dbReference>
<organism evidence="2 3">
    <name type="scientific">Streptomyces aquilus</name>
    <dbReference type="NCBI Taxonomy" id="2548456"/>
    <lineage>
        <taxon>Bacteria</taxon>
        <taxon>Bacillati</taxon>
        <taxon>Actinomycetota</taxon>
        <taxon>Actinomycetes</taxon>
        <taxon>Kitasatosporales</taxon>
        <taxon>Streptomycetaceae</taxon>
        <taxon>Streptomyces</taxon>
    </lineage>
</organism>
<comment type="caution">
    <text evidence="1">Lacks conserved residue(s) required for the propagation of feature annotation.</text>
</comment>
<dbReference type="NCBIfam" id="TIGR00347">
    <property type="entry name" value="bioD"/>
    <property type="match status" value="1"/>
</dbReference>
<dbReference type="InterPro" id="IPR004472">
    <property type="entry name" value="DTB_synth_BioD"/>
</dbReference>
<dbReference type="Proteomes" id="UP000280197">
    <property type="component" value="Chromosome"/>
</dbReference>
<dbReference type="PANTHER" id="PTHR43210">
    <property type="entry name" value="DETHIOBIOTIN SYNTHETASE"/>
    <property type="match status" value="1"/>
</dbReference>
<comment type="subunit">
    <text evidence="1">Homodimer.</text>
</comment>
<keyword evidence="1" id="KW-0093">Biotin biosynthesis</keyword>
<comment type="similarity">
    <text evidence="1">Belongs to the dethiobiotin synthetase family.</text>
</comment>
<name>A0A3Q9BZY0_9ACTN</name>
<keyword evidence="3" id="KW-1185">Reference proteome</keyword>